<feature type="region of interest" description="Disordered" evidence="4">
    <location>
        <begin position="1"/>
        <end position="75"/>
    </location>
</feature>
<keyword evidence="2" id="KW-0677">Repeat</keyword>
<dbReference type="EMBL" id="MU006572">
    <property type="protein sequence ID" value="KAF2747493.1"/>
    <property type="molecule type" value="Genomic_DNA"/>
</dbReference>
<evidence type="ECO:0000256" key="4">
    <source>
        <dbReference type="SAM" id="MobiDB-lite"/>
    </source>
</evidence>
<dbReference type="PROSITE" id="PS50082">
    <property type="entry name" value="WD_REPEATS_2"/>
    <property type="match status" value="4"/>
</dbReference>
<dbReference type="InterPro" id="IPR020472">
    <property type="entry name" value="WD40_PAC1"/>
</dbReference>
<gene>
    <name evidence="5" type="ORF">M011DRAFT_467564</name>
</gene>
<dbReference type="Proteomes" id="UP000799440">
    <property type="component" value="Unassembled WGS sequence"/>
</dbReference>
<dbReference type="InterPro" id="IPR015943">
    <property type="entry name" value="WD40/YVTN_repeat-like_dom_sf"/>
</dbReference>
<feature type="compositionally biased region" description="Acidic residues" evidence="4">
    <location>
        <begin position="641"/>
        <end position="678"/>
    </location>
</feature>
<evidence type="ECO:0000313" key="6">
    <source>
        <dbReference type="Proteomes" id="UP000799440"/>
    </source>
</evidence>
<dbReference type="PROSITE" id="PS50294">
    <property type="entry name" value="WD_REPEATS_REGION"/>
    <property type="match status" value="2"/>
</dbReference>
<feature type="compositionally biased region" description="Basic and acidic residues" evidence="4">
    <location>
        <begin position="63"/>
        <end position="73"/>
    </location>
</feature>
<dbReference type="GO" id="GO:0080008">
    <property type="term" value="C:Cul4-RING E3 ubiquitin ligase complex"/>
    <property type="evidence" value="ECO:0007669"/>
    <property type="project" value="TreeGrafter"/>
</dbReference>
<accession>A0A6A6VBJ0</accession>
<dbReference type="PANTHER" id="PTHR19847">
    <property type="entry name" value="DDB1- AND CUL4-ASSOCIATED FACTOR 11"/>
    <property type="match status" value="1"/>
</dbReference>
<dbReference type="Pfam" id="PF00400">
    <property type="entry name" value="WD40"/>
    <property type="match status" value="5"/>
</dbReference>
<sequence length="678" mass="77058">MNRTRTSNDDTNDDHAEAEAARSSPSWARAADDDDIDVNDSTTNYDEDHDDEDEEDDDDYEEHDGNDPFDHDGNNPLIEAMQLAEGLAPQTAGSGERRHLTLTRDQILNLFNQPGLAALLGMTYGGRGAFARRDDYSSDDDTLSGGSKRSKVRGPAAFEKVPSEEGQKLMDSGLFGTTDRREDSIRRKKKLQYRIMHRELGLGSHGRQRNENGLIKQNLIPETAVEQIIHYNSRCYSGQFSDDGDFFFSCGQDFRVRMYDTSNPYNWKYYKSVEYPYGQWTITDASLSRDNRFLAYSSIRNIVCLASTDPDDDSGPTLLNFSDGPGHHFLNHYFGIWSVRFSGDGKELVAGTGDDSVYVYDIERRQTTLRIPGHDNDVNAVCFGDALSPHILYSGSDDTTLKVWDRRSMGDGREAGVFLGHTEGLTFVDSKGDGRYVISNAKDQTAKLWDLRKMMSAEKAERIDISRYTTEFEYRRNKYPVQLYRPHPHDCSLVTFRGHSVLQTLIRCHFSPPGSSDSRYVYSGSYDGKVYVWNMDATLAGTIDVQKATENTRPTEPRESFYEGDAYATCVRDASWHPYVPMLAATSWNSYGATQGTCTVHSWNDGLKEDEAEPRMGRRVNAVLAHDDRLYRGFHRHQPYDDDEDDEEDDDEDEYEYILEEEEETEEGEESEDNLAVR</sequence>
<evidence type="ECO:0000313" key="5">
    <source>
        <dbReference type="EMBL" id="KAF2747493.1"/>
    </source>
</evidence>
<dbReference type="PANTHER" id="PTHR19847:SF7">
    <property type="entry name" value="DDB1- AND CUL4-ASSOCIATED FACTOR 11"/>
    <property type="match status" value="1"/>
</dbReference>
<feature type="repeat" description="WD" evidence="3">
    <location>
        <begin position="418"/>
        <end position="459"/>
    </location>
</feature>
<proteinExistence type="predicted"/>
<dbReference type="InterPro" id="IPR036322">
    <property type="entry name" value="WD40_repeat_dom_sf"/>
</dbReference>
<dbReference type="SUPFAM" id="SSF50978">
    <property type="entry name" value="WD40 repeat-like"/>
    <property type="match status" value="1"/>
</dbReference>
<dbReference type="Gene3D" id="2.130.10.10">
    <property type="entry name" value="YVTN repeat-like/Quinoprotein amine dehydrogenase"/>
    <property type="match status" value="2"/>
</dbReference>
<feature type="repeat" description="WD" evidence="3">
    <location>
        <begin position="515"/>
        <end position="536"/>
    </location>
</feature>
<organism evidence="5 6">
    <name type="scientific">Sporormia fimetaria CBS 119925</name>
    <dbReference type="NCBI Taxonomy" id="1340428"/>
    <lineage>
        <taxon>Eukaryota</taxon>
        <taxon>Fungi</taxon>
        <taxon>Dikarya</taxon>
        <taxon>Ascomycota</taxon>
        <taxon>Pezizomycotina</taxon>
        <taxon>Dothideomycetes</taxon>
        <taxon>Pleosporomycetidae</taxon>
        <taxon>Pleosporales</taxon>
        <taxon>Sporormiaceae</taxon>
        <taxon>Sporormia</taxon>
    </lineage>
</organism>
<evidence type="ECO:0000256" key="1">
    <source>
        <dbReference type="ARBA" id="ARBA00022574"/>
    </source>
</evidence>
<feature type="region of interest" description="Disordered" evidence="4">
    <location>
        <begin position="634"/>
        <end position="678"/>
    </location>
</feature>
<dbReference type="AlphaFoldDB" id="A0A6A6VBJ0"/>
<dbReference type="GO" id="GO:0043161">
    <property type="term" value="P:proteasome-mediated ubiquitin-dependent protein catabolic process"/>
    <property type="evidence" value="ECO:0007669"/>
    <property type="project" value="TreeGrafter"/>
</dbReference>
<reference evidence="5" key="1">
    <citation type="journal article" date="2020" name="Stud. Mycol.">
        <title>101 Dothideomycetes genomes: a test case for predicting lifestyles and emergence of pathogens.</title>
        <authorList>
            <person name="Haridas S."/>
            <person name="Albert R."/>
            <person name="Binder M."/>
            <person name="Bloem J."/>
            <person name="Labutti K."/>
            <person name="Salamov A."/>
            <person name="Andreopoulos B."/>
            <person name="Baker S."/>
            <person name="Barry K."/>
            <person name="Bills G."/>
            <person name="Bluhm B."/>
            <person name="Cannon C."/>
            <person name="Castanera R."/>
            <person name="Culley D."/>
            <person name="Daum C."/>
            <person name="Ezra D."/>
            <person name="Gonzalez J."/>
            <person name="Henrissat B."/>
            <person name="Kuo A."/>
            <person name="Liang C."/>
            <person name="Lipzen A."/>
            <person name="Lutzoni F."/>
            <person name="Magnuson J."/>
            <person name="Mondo S."/>
            <person name="Nolan M."/>
            <person name="Ohm R."/>
            <person name="Pangilinan J."/>
            <person name="Park H.-J."/>
            <person name="Ramirez L."/>
            <person name="Alfaro M."/>
            <person name="Sun H."/>
            <person name="Tritt A."/>
            <person name="Yoshinaga Y."/>
            <person name="Zwiers L.-H."/>
            <person name="Turgeon B."/>
            <person name="Goodwin S."/>
            <person name="Spatafora J."/>
            <person name="Crous P."/>
            <person name="Grigoriev I."/>
        </authorList>
    </citation>
    <scope>NUCLEOTIDE SEQUENCE</scope>
    <source>
        <strain evidence="5">CBS 119925</strain>
    </source>
</reference>
<keyword evidence="1 3" id="KW-0853">WD repeat</keyword>
<feature type="repeat" description="WD" evidence="3">
    <location>
        <begin position="329"/>
        <end position="370"/>
    </location>
</feature>
<keyword evidence="6" id="KW-1185">Reference proteome</keyword>
<dbReference type="InterPro" id="IPR051859">
    <property type="entry name" value="DCAF"/>
</dbReference>
<name>A0A6A6VBJ0_9PLEO</name>
<dbReference type="OrthoDB" id="63070at2759"/>
<protein>
    <submittedName>
        <fullName evidence="5">WD40 repeat-like protein</fullName>
    </submittedName>
</protein>
<evidence type="ECO:0000256" key="2">
    <source>
        <dbReference type="ARBA" id="ARBA00022737"/>
    </source>
</evidence>
<dbReference type="FunFam" id="2.130.10.10:FF:000557">
    <property type="entry name" value="WD repeat protein"/>
    <property type="match status" value="1"/>
</dbReference>
<feature type="region of interest" description="Disordered" evidence="4">
    <location>
        <begin position="131"/>
        <end position="153"/>
    </location>
</feature>
<feature type="repeat" description="WD" evidence="3">
    <location>
        <begin position="371"/>
        <end position="405"/>
    </location>
</feature>
<dbReference type="InterPro" id="IPR001680">
    <property type="entry name" value="WD40_rpt"/>
</dbReference>
<dbReference type="SMART" id="SM00320">
    <property type="entry name" value="WD40"/>
    <property type="match status" value="5"/>
</dbReference>
<dbReference type="PRINTS" id="PR00320">
    <property type="entry name" value="GPROTEINBRPT"/>
</dbReference>
<evidence type="ECO:0000256" key="3">
    <source>
        <dbReference type="PROSITE-ProRule" id="PRU00221"/>
    </source>
</evidence>
<feature type="compositionally biased region" description="Acidic residues" evidence="4">
    <location>
        <begin position="45"/>
        <end position="62"/>
    </location>
</feature>